<reference evidence="5 6" key="1">
    <citation type="submission" date="2018-03" db="EMBL/GenBank/DDBJ databases">
        <authorList>
            <person name="Fogelqvist J."/>
        </authorList>
    </citation>
    <scope>NUCLEOTIDE SEQUENCE [LARGE SCALE GENOMIC DNA]</scope>
</reference>
<feature type="repeat" description="WD" evidence="4">
    <location>
        <begin position="278"/>
        <end position="319"/>
    </location>
</feature>
<evidence type="ECO:0000313" key="6">
    <source>
        <dbReference type="Proteomes" id="UP000290189"/>
    </source>
</evidence>
<accession>A0A3P3Y588</accession>
<keyword evidence="1 4" id="KW-0853">WD repeat</keyword>
<dbReference type="InterPro" id="IPR019775">
    <property type="entry name" value="WD40_repeat_CS"/>
</dbReference>
<evidence type="ECO:0000256" key="2">
    <source>
        <dbReference type="ARBA" id="ARBA00022737"/>
    </source>
</evidence>
<dbReference type="PRINTS" id="PR00320">
    <property type="entry name" value="GPROTEINBRPT"/>
</dbReference>
<evidence type="ECO:0000313" key="5">
    <source>
        <dbReference type="EMBL" id="SPQ95342.1"/>
    </source>
</evidence>
<keyword evidence="2" id="KW-0677">Repeat</keyword>
<dbReference type="EMBL" id="OVEO01000004">
    <property type="protein sequence ID" value="SPQ95342.1"/>
    <property type="molecule type" value="Genomic_DNA"/>
</dbReference>
<dbReference type="PANTHER" id="PTHR22839:SF0">
    <property type="entry name" value="THO COMPLEX SUBUNIT 3"/>
    <property type="match status" value="1"/>
</dbReference>
<dbReference type="PROSITE" id="PS50294">
    <property type="entry name" value="WD_REPEATS_REGION"/>
    <property type="match status" value="3"/>
</dbReference>
<evidence type="ECO:0000256" key="1">
    <source>
        <dbReference type="ARBA" id="ARBA00022574"/>
    </source>
</evidence>
<dbReference type="PROSITE" id="PS50082">
    <property type="entry name" value="WD_REPEATS_2"/>
    <property type="match status" value="3"/>
</dbReference>
<dbReference type="Pfam" id="PF25174">
    <property type="entry name" value="Beta-prop_THOC3"/>
    <property type="match status" value="1"/>
</dbReference>
<sequence length="412" mass="44451">MACRVRSSQQKGARIHRVGVLGNARAAMRRRASSGCRSTNSVGVAAHSRAGLEAVAMVAHDSALDPEAPPFSMSAPAVTSRKSPDGALDFSSMPRKDFYGHKKSVHSVAWNCTGAQLASGSVDHSARIWTLDTTGFQSKAIELKGHEATVNQLCWSPISEHLLATASTDKTVRIWDIKAGKIIKRVETKGANINISWSPDGNYIAVGDKNDTVSIIDFGLKQIIGEFPSDNEVNELAWSRDSSALLFSTGKGKGVVEIHTVVASGDPPAVKLDLVHAFEAHTGQCYCVSFSPCYRYLATGGADAVVCLWDTEDLVCLRAHHNLELPVRTLSFSHDSMYLASGSEDHRIDICRVDTGEHAYTIPCSAAMNSIAWNPRYHILAFAGDDPERHEGSMTADRLPGGLSLLGLPDRK</sequence>
<protein>
    <submittedName>
        <fullName evidence="5">Uncharacterized protein</fullName>
    </submittedName>
</protein>
<dbReference type="InterPro" id="IPR040132">
    <property type="entry name" value="Tex1/THOC3"/>
</dbReference>
<dbReference type="PROSITE" id="PS00678">
    <property type="entry name" value="WD_REPEATS_1"/>
    <property type="match status" value="2"/>
</dbReference>
<dbReference type="InterPro" id="IPR020472">
    <property type="entry name" value="WD40_PAC1"/>
</dbReference>
<feature type="repeat" description="WD" evidence="4">
    <location>
        <begin position="98"/>
        <end position="133"/>
    </location>
</feature>
<dbReference type="Gene3D" id="2.130.10.10">
    <property type="entry name" value="YVTN repeat-like/Quinoprotein amine dehydrogenase"/>
    <property type="match status" value="2"/>
</dbReference>
<dbReference type="InterPro" id="IPR001680">
    <property type="entry name" value="WD40_rpt"/>
</dbReference>
<dbReference type="PANTHER" id="PTHR22839">
    <property type="entry name" value="THO COMPLEX SUBUNIT 3 THO3"/>
    <property type="match status" value="1"/>
</dbReference>
<organism evidence="5 6">
    <name type="scientific">Plasmodiophora brassicae</name>
    <name type="common">Clubroot disease agent</name>
    <dbReference type="NCBI Taxonomy" id="37360"/>
    <lineage>
        <taxon>Eukaryota</taxon>
        <taxon>Sar</taxon>
        <taxon>Rhizaria</taxon>
        <taxon>Endomyxa</taxon>
        <taxon>Phytomyxea</taxon>
        <taxon>Plasmodiophorida</taxon>
        <taxon>Plasmodiophoridae</taxon>
        <taxon>Plasmodiophora</taxon>
    </lineage>
</organism>
<dbReference type="GO" id="GO:0000445">
    <property type="term" value="C:THO complex part of transcription export complex"/>
    <property type="evidence" value="ECO:0007669"/>
    <property type="project" value="TreeGrafter"/>
</dbReference>
<dbReference type="GO" id="GO:0006406">
    <property type="term" value="P:mRNA export from nucleus"/>
    <property type="evidence" value="ECO:0007669"/>
    <property type="project" value="InterPro"/>
</dbReference>
<comment type="similarity">
    <text evidence="3">Belongs to the THOC3 family.</text>
</comment>
<proteinExistence type="inferred from homology"/>
<keyword evidence="5" id="KW-0496">Mitochondrion</keyword>
<dbReference type="SUPFAM" id="SSF50978">
    <property type="entry name" value="WD40 repeat-like"/>
    <property type="match status" value="1"/>
</dbReference>
<name>A0A3P3Y588_PLABS</name>
<geneLocation type="mitochondrion" evidence="5"/>
<feature type="repeat" description="WD" evidence="4">
    <location>
        <begin position="143"/>
        <end position="185"/>
    </location>
</feature>
<dbReference type="CDD" id="cd00200">
    <property type="entry name" value="WD40"/>
    <property type="match status" value="1"/>
</dbReference>
<dbReference type="AlphaFoldDB" id="A0A3P3Y588"/>
<dbReference type="Proteomes" id="UP000290189">
    <property type="component" value="Unassembled WGS sequence"/>
</dbReference>
<dbReference type="InterPro" id="IPR015943">
    <property type="entry name" value="WD40/YVTN_repeat-like_dom_sf"/>
</dbReference>
<dbReference type="SMART" id="SM00320">
    <property type="entry name" value="WD40"/>
    <property type="match status" value="6"/>
</dbReference>
<evidence type="ECO:0000256" key="4">
    <source>
        <dbReference type="PROSITE-ProRule" id="PRU00221"/>
    </source>
</evidence>
<dbReference type="InterPro" id="IPR036322">
    <property type="entry name" value="WD40_repeat_dom_sf"/>
</dbReference>
<gene>
    <name evidence="5" type="ORF">PLBR_LOCUS2557</name>
</gene>
<evidence type="ECO:0000256" key="3">
    <source>
        <dbReference type="ARBA" id="ARBA00046343"/>
    </source>
</evidence>